<evidence type="ECO:0000313" key="6">
    <source>
        <dbReference type="Proteomes" id="UP000001064"/>
    </source>
</evidence>
<dbReference type="STRING" id="5786.F0ZVN2"/>
<feature type="region of interest" description="Disordered" evidence="3">
    <location>
        <begin position="286"/>
        <end position="332"/>
    </location>
</feature>
<evidence type="ECO:0000313" key="5">
    <source>
        <dbReference type="EMBL" id="EGC32020.1"/>
    </source>
</evidence>
<organism evidence="5 6">
    <name type="scientific">Dictyostelium purpureum</name>
    <name type="common">Slime mold</name>
    <dbReference type="NCBI Taxonomy" id="5786"/>
    <lineage>
        <taxon>Eukaryota</taxon>
        <taxon>Amoebozoa</taxon>
        <taxon>Evosea</taxon>
        <taxon>Eumycetozoa</taxon>
        <taxon>Dictyostelia</taxon>
        <taxon>Dictyosteliales</taxon>
        <taxon>Dictyosteliaceae</taxon>
        <taxon>Dictyostelium</taxon>
    </lineage>
</organism>
<dbReference type="EMBL" id="GL871217">
    <property type="protein sequence ID" value="EGC32020.1"/>
    <property type="molecule type" value="Genomic_DNA"/>
</dbReference>
<comment type="similarity">
    <text evidence="1 2">Belongs to the small heat shock protein (HSP20) family.</text>
</comment>
<feature type="compositionally biased region" description="Low complexity" evidence="3">
    <location>
        <begin position="289"/>
        <end position="307"/>
    </location>
</feature>
<dbReference type="CDD" id="cd06464">
    <property type="entry name" value="ACD_sHsps-like"/>
    <property type="match status" value="1"/>
</dbReference>
<dbReference type="InterPro" id="IPR002068">
    <property type="entry name" value="A-crystallin/Hsp20_dom"/>
</dbReference>
<dbReference type="OrthoDB" id="21079at2759"/>
<keyword evidence="6" id="KW-1185">Reference proteome</keyword>
<dbReference type="GeneID" id="10507638"/>
<evidence type="ECO:0000256" key="1">
    <source>
        <dbReference type="PROSITE-ProRule" id="PRU00285"/>
    </source>
</evidence>
<dbReference type="Pfam" id="PF00011">
    <property type="entry name" value="HSP20"/>
    <property type="match status" value="1"/>
</dbReference>
<evidence type="ECO:0000259" key="4">
    <source>
        <dbReference type="PROSITE" id="PS01031"/>
    </source>
</evidence>
<feature type="compositionally biased region" description="Low complexity" evidence="3">
    <location>
        <begin position="314"/>
        <end position="327"/>
    </location>
</feature>
<feature type="region of interest" description="Disordered" evidence="3">
    <location>
        <begin position="52"/>
        <end position="107"/>
    </location>
</feature>
<dbReference type="Gene3D" id="2.60.40.790">
    <property type="match status" value="1"/>
</dbReference>
<dbReference type="Proteomes" id="UP000001064">
    <property type="component" value="Unassembled WGS sequence"/>
</dbReference>
<dbReference type="PROSITE" id="PS01031">
    <property type="entry name" value="SHSP"/>
    <property type="match status" value="1"/>
</dbReference>
<dbReference type="SUPFAM" id="SSF49764">
    <property type="entry name" value="HSP20-like chaperones"/>
    <property type="match status" value="1"/>
</dbReference>
<accession>F0ZVN2</accession>
<gene>
    <name evidence="5" type="ORF">DICPUDRAFT_99031</name>
</gene>
<reference evidence="6" key="1">
    <citation type="journal article" date="2011" name="Genome Biol.">
        <title>Comparative genomics of the social amoebae Dictyostelium discoideum and Dictyostelium purpureum.</title>
        <authorList>
            <consortium name="US DOE Joint Genome Institute (JGI-PGF)"/>
            <person name="Sucgang R."/>
            <person name="Kuo A."/>
            <person name="Tian X."/>
            <person name="Salerno W."/>
            <person name="Parikh A."/>
            <person name="Feasley C.L."/>
            <person name="Dalin E."/>
            <person name="Tu H."/>
            <person name="Huang E."/>
            <person name="Barry K."/>
            <person name="Lindquist E."/>
            <person name="Shapiro H."/>
            <person name="Bruce D."/>
            <person name="Schmutz J."/>
            <person name="Salamov A."/>
            <person name="Fey P."/>
            <person name="Gaudet P."/>
            <person name="Anjard C."/>
            <person name="Babu M.M."/>
            <person name="Basu S."/>
            <person name="Bushmanova Y."/>
            <person name="van der Wel H."/>
            <person name="Katoh-Kurasawa M."/>
            <person name="Dinh C."/>
            <person name="Coutinho P.M."/>
            <person name="Saito T."/>
            <person name="Elias M."/>
            <person name="Schaap P."/>
            <person name="Kay R.R."/>
            <person name="Henrissat B."/>
            <person name="Eichinger L."/>
            <person name="Rivero F."/>
            <person name="Putnam N.H."/>
            <person name="West C.M."/>
            <person name="Loomis W.F."/>
            <person name="Chisholm R.L."/>
            <person name="Shaulsky G."/>
            <person name="Strassmann J.E."/>
            <person name="Queller D.C."/>
            <person name="Kuspa A."/>
            <person name="Grigoriev I.V."/>
        </authorList>
    </citation>
    <scope>NUCLEOTIDE SEQUENCE [LARGE SCALE GENOMIC DNA]</scope>
    <source>
        <strain evidence="6">QSDP1</strain>
    </source>
</reference>
<dbReference type="InParanoid" id="F0ZVN2"/>
<protein>
    <recommendedName>
        <fullName evidence="4">SHSP domain-containing protein</fullName>
    </recommendedName>
</protein>
<evidence type="ECO:0000256" key="2">
    <source>
        <dbReference type="RuleBase" id="RU003616"/>
    </source>
</evidence>
<feature type="region of interest" description="Disordered" evidence="3">
    <location>
        <begin position="475"/>
        <end position="518"/>
    </location>
</feature>
<evidence type="ECO:0000256" key="3">
    <source>
        <dbReference type="SAM" id="MobiDB-lite"/>
    </source>
</evidence>
<name>F0ZVN2_DICPU</name>
<feature type="domain" description="SHSP" evidence="4">
    <location>
        <begin position="370"/>
        <end position="485"/>
    </location>
</feature>
<dbReference type="eggNOG" id="ENOG502R9Y0">
    <property type="taxonomic scope" value="Eukaryota"/>
</dbReference>
<dbReference type="InterPro" id="IPR008978">
    <property type="entry name" value="HSP20-like_chaperone"/>
</dbReference>
<sequence length="518" mass="57208">MSSPMVYQSNNTNTSFLNMSQHQLGIPNFNPLNVKEDIHSVSSTLGISISSSTTTNSCSISSPSSLNKSNGSNNLNSSTGGTSSQSPLVLSSKQSGSSSSSSSSSNSIILHNSASGGSSSLDDKIGLKEKEEVARVAYKSWFVIKPGNKEVKDKWWSLYYTKILPKFHLRDNHLGRKINQWIEEDMKELEKKNGGNSSSSGNEDDSTESGKKRKPNSTKEGTQPAYINVQLVNPDPNTDSENVKLLSEYCINKSIFWTEPELETLIAIFKENRIKIMDNIISQTKKKSNSNLTSPNTTPLLTCSTPSALIPQPSSNNNSNNNNNNNSGILTVNNISGGDSPVLKHALSSPFKSGSKKHKKNKVKNETNAYFVSTNYEWVNGEIAQSNDFYWVKLDLPGIENNITIKTDETNNKIIIGSTRFSDETVKILATNGKKKYGNFEIEAYLPNDSNVLKYEKMYINGVLSLKVPIIQSQTPQQPSQQHLTQTPPQLQLQSPILSKQQHQSQQTVQLQQHLPQQ</sequence>
<dbReference type="RefSeq" id="XP_003291476.1">
    <property type="nucleotide sequence ID" value="XM_003291428.1"/>
</dbReference>
<feature type="region of interest" description="Disordered" evidence="3">
    <location>
        <begin position="190"/>
        <end position="235"/>
    </location>
</feature>
<dbReference type="KEGG" id="dpp:DICPUDRAFT_99031"/>
<proteinExistence type="inferred from homology"/>
<dbReference type="VEuPathDB" id="AmoebaDB:DICPUDRAFT_99031"/>
<dbReference type="AlphaFoldDB" id="F0ZVN2"/>